<comment type="caution">
    <text evidence="1">The sequence shown here is derived from an EMBL/GenBank/DDBJ whole genome shotgun (WGS) entry which is preliminary data.</text>
</comment>
<accession>A0AC61PQ48</accession>
<evidence type="ECO:0000313" key="1">
    <source>
        <dbReference type="EMBL" id="SMC88307.1"/>
    </source>
</evidence>
<keyword evidence="2" id="KW-1185">Reference proteome</keyword>
<dbReference type="Proteomes" id="UP000192328">
    <property type="component" value="Unassembled WGS sequence"/>
</dbReference>
<dbReference type="EMBL" id="FWXZ01000008">
    <property type="protein sequence ID" value="SMC88307.1"/>
    <property type="molecule type" value="Genomic_DNA"/>
</dbReference>
<gene>
    <name evidence="1" type="ORF">SAMN06297397_2968</name>
</gene>
<proteinExistence type="predicted"/>
<protein>
    <submittedName>
        <fullName evidence="1">Uncharacterized protein</fullName>
    </submittedName>
</protein>
<reference evidence="1" key="1">
    <citation type="submission" date="2017-04" db="EMBL/GenBank/DDBJ databases">
        <authorList>
            <person name="Varghese N."/>
            <person name="Submissions S."/>
        </authorList>
    </citation>
    <scope>NUCLEOTIDE SEQUENCE</scope>
    <source>
        <strain evidence="1">WTE2008</strain>
    </source>
</reference>
<name>A0AC61PQ48_9FIRM</name>
<organism evidence="1 2">
    <name type="scientific">Aristaeella lactis</name>
    <dbReference type="NCBI Taxonomy" id="3046383"/>
    <lineage>
        <taxon>Bacteria</taxon>
        <taxon>Bacillati</taxon>
        <taxon>Bacillota</taxon>
        <taxon>Clostridia</taxon>
        <taxon>Eubacteriales</taxon>
        <taxon>Aristaeellaceae</taxon>
        <taxon>Aristaeella</taxon>
    </lineage>
</organism>
<evidence type="ECO:0000313" key="2">
    <source>
        <dbReference type="Proteomes" id="UP000192328"/>
    </source>
</evidence>
<sequence length="181" mass="21019">MKELKQKHLDRREWYSDTDREFACMYHRDDCFAGAVGLLTFTGLPKPEYVNSVRGEMCIADKGYQWLELVPENGHWALTAMFRDDELFEQYIDITLENEVSADGNAVFTDLLLDVVILRDGKPVVLDMEELEDSFAGGAVTQEQVELAKRTADTIMAFYAANREQIIRKLFEYRSFFREHL</sequence>